<gene>
    <name evidence="1" type="ORF">B5M45_14265</name>
</gene>
<dbReference type="Proteomes" id="UP000193040">
    <property type="component" value="Unassembled WGS sequence"/>
</dbReference>
<sequence length="95" mass="9349">MPATMLTMPGGRPELPDNCEAMDARVAPGFTSIGQIDCPIAVSEPVGGSACAGPASPTADSPSVIASAGTVAATAARRRLVSAVICPPGVIVKNC</sequence>
<reference evidence="1 2" key="1">
    <citation type="submission" date="2017-03" db="EMBL/GenBank/DDBJ databases">
        <title>Genomic insights into Mycobacterium simiae human colonization.</title>
        <authorList>
            <person name="Steffani J.L."/>
            <person name="Brunck M.E."/>
            <person name="Cruz E."/>
            <person name="Montiel R."/>
            <person name="Barona F."/>
        </authorList>
    </citation>
    <scope>NUCLEOTIDE SEQUENCE [LARGE SCALE GENOMIC DNA]</scope>
    <source>
        <strain evidence="1 2">MsiGto</strain>
    </source>
</reference>
<evidence type="ECO:0000313" key="1">
    <source>
        <dbReference type="EMBL" id="ORJ60058.1"/>
    </source>
</evidence>
<name>A0A1X0Y4L6_MYCSI</name>
<proteinExistence type="predicted"/>
<dbReference type="EMBL" id="MZZM01000018">
    <property type="protein sequence ID" value="ORJ60058.1"/>
    <property type="molecule type" value="Genomic_DNA"/>
</dbReference>
<protein>
    <submittedName>
        <fullName evidence="1">Uncharacterized protein</fullName>
    </submittedName>
</protein>
<accession>A0A1X0Y4L6</accession>
<comment type="caution">
    <text evidence="1">The sequence shown here is derived from an EMBL/GenBank/DDBJ whole genome shotgun (WGS) entry which is preliminary data.</text>
</comment>
<organism evidence="1 2">
    <name type="scientific">Mycobacterium simiae</name>
    <name type="common">Mycobacterium habana</name>
    <dbReference type="NCBI Taxonomy" id="1784"/>
    <lineage>
        <taxon>Bacteria</taxon>
        <taxon>Bacillati</taxon>
        <taxon>Actinomycetota</taxon>
        <taxon>Actinomycetes</taxon>
        <taxon>Mycobacteriales</taxon>
        <taxon>Mycobacteriaceae</taxon>
        <taxon>Mycobacterium</taxon>
        <taxon>Mycobacterium simiae complex</taxon>
    </lineage>
</organism>
<evidence type="ECO:0000313" key="2">
    <source>
        <dbReference type="Proteomes" id="UP000193040"/>
    </source>
</evidence>
<keyword evidence="2" id="KW-1185">Reference proteome</keyword>
<dbReference type="AlphaFoldDB" id="A0A1X0Y4L6"/>